<evidence type="ECO:0000256" key="5">
    <source>
        <dbReference type="ARBA" id="ARBA00023157"/>
    </source>
</evidence>
<dbReference type="InterPro" id="IPR001254">
    <property type="entry name" value="Trypsin_dom"/>
</dbReference>
<dbReference type="GeneTree" id="ENSGT00940000163484"/>
<organism evidence="9">
    <name type="scientific">Pundamilia nyererei</name>
    <dbReference type="NCBI Taxonomy" id="303518"/>
    <lineage>
        <taxon>Eukaryota</taxon>
        <taxon>Metazoa</taxon>
        <taxon>Chordata</taxon>
        <taxon>Craniata</taxon>
        <taxon>Vertebrata</taxon>
        <taxon>Euteleostomi</taxon>
        <taxon>Actinopterygii</taxon>
        <taxon>Neopterygii</taxon>
        <taxon>Teleostei</taxon>
        <taxon>Neoteleostei</taxon>
        <taxon>Acanthomorphata</taxon>
        <taxon>Ovalentaria</taxon>
        <taxon>Cichlomorphae</taxon>
        <taxon>Cichliformes</taxon>
        <taxon>Cichlidae</taxon>
        <taxon>African cichlids</taxon>
        <taxon>Pseudocrenilabrinae</taxon>
        <taxon>Haplochromini</taxon>
        <taxon>Pundamilia</taxon>
    </lineage>
</organism>
<feature type="chain" id="PRO_5017446888" evidence="7">
    <location>
        <begin position="25"/>
        <end position="253"/>
    </location>
</feature>
<dbReference type="GO" id="GO:0004252">
    <property type="term" value="F:serine-type endopeptidase activity"/>
    <property type="evidence" value="ECO:0007669"/>
    <property type="project" value="InterPro"/>
</dbReference>
<dbReference type="SUPFAM" id="SSF50494">
    <property type="entry name" value="Trypsin-like serine proteases"/>
    <property type="match status" value="1"/>
</dbReference>
<dbReference type="PROSITE" id="PS50240">
    <property type="entry name" value="TRYPSIN_DOM"/>
    <property type="match status" value="1"/>
</dbReference>
<name>A0A3B4F9E7_9CICH</name>
<evidence type="ECO:0000256" key="3">
    <source>
        <dbReference type="ARBA" id="ARBA00022801"/>
    </source>
</evidence>
<comment type="similarity">
    <text evidence="1">Belongs to the peptidase S1 family. Snake venom subfamily.</text>
</comment>
<evidence type="ECO:0000256" key="1">
    <source>
        <dbReference type="ARBA" id="ARBA00009228"/>
    </source>
</evidence>
<dbReference type="Gene3D" id="2.40.10.10">
    <property type="entry name" value="Trypsin-like serine proteases"/>
    <property type="match status" value="2"/>
</dbReference>
<evidence type="ECO:0000256" key="7">
    <source>
        <dbReference type="SAM" id="SignalP"/>
    </source>
</evidence>
<dbReference type="InterPro" id="IPR018114">
    <property type="entry name" value="TRYPSIN_HIS"/>
</dbReference>
<evidence type="ECO:0000313" key="9">
    <source>
        <dbReference type="Ensembl" id="ENSPNYP00000005856.1"/>
    </source>
</evidence>
<dbReference type="InterPro" id="IPR009003">
    <property type="entry name" value="Peptidase_S1_PA"/>
</dbReference>
<dbReference type="PRINTS" id="PR00722">
    <property type="entry name" value="CHYMOTRYPSIN"/>
</dbReference>
<proteinExistence type="inferred from homology"/>
<dbReference type="Ensembl" id="ENSPNYT00000006007.1">
    <property type="protein sequence ID" value="ENSPNYP00000005856.1"/>
    <property type="gene ID" value="ENSPNYG00000004448.1"/>
</dbReference>
<keyword evidence="4 6" id="KW-0720">Serine protease</keyword>
<keyword evidence="3 6" id="KW-0378">Hydrolase</keyword>
<feature type="domain" description="Peptidase S1" evidence="8">
    <location>
        <begin position="27"/>
        <end position="251"/>
    </location>
</feature>
<evidence type="ECO:0000259" key="8">
    <source>
        <dbReference type="PROSITE" id="PS50240"/>
    </source>
</evidence>
<sequence length="253" mass="27511">MLCLRGFSVFLSCVVLLIVQSSDGSEIIGGNEVKPHSLPFMALLEGNKGNCGGILIDEAWVLTAAHCDKIKNVLLGVHSIRRDKKKQIQKVKKSFPHPCFDAKDRVNDLMLLKLNKKVKKTETVNWLKLGNAVKDPAAESICVVAGWGATKSNAEQMSDVLRSVNVTVINRVKCNSRAYYNLDPVITSSMICAGSETADTCRGDSGGPLLCSGVLTGITSFGPKECGDKTHPGVYAFLSDKQLQWIKKIMTQN</sequence>
<dbReference type="InterPro" id="IPR001314">
    <property type="entry name" value="Peptidase_S1A"/>
</dbReference>
<evidence type="ECO:0000256" key="2">
    <source>
        <dbReference type="ARBA" id="ARBA00022670"/>
    </source>
</evidence>
<keyword evidence="5" id="KW-1015">Disulfide bond</keyword>
<evidence type="ECO:0000256" key="6">
    <source>
        <dbReference type="RuleBase" id="RU363034"/>
    </source>
</evidence>
<dbReference type="GO" id="GO:0006508">
    <property type="term" value="P:proteolysis"/>
    <property type="evidence" value="ECO:0007669"/>
    <property type="project" value="UniProtKB-KW"/>
</dbReference>
<protein>
    <submittedName>
        <fullName evidence="9">Granzyme A-like</fullName>
    </submittedName>
</protein>
<dbReference type="Pfam" id="PF00089">
    <property type="entry name" value="Trypsin"/>
    <property type="match status" value="1"/>
</dbReference>
<keyword evidence="2 6" id="KW-0645">Protease</keyword>
<dbReference type="InterPro" id="IPR033116">
    <property type="entry name" value="TRYPSIN_SER"/>
</dbReference>
<dbReference type="PANTHER" id="PTHR24271">
    <property type="entry name" value="KALLIKREIN-RELATED"/>
    <property type="match status" value="1"/>
</dbReference>
<dbReference type="SMART" id="SM00020">
    <property type="entry name" value="Tryp_SPc"/>
    <property type="match status" value="1"/>
</dbReference>
<dbReference type="PROSITE" id="PS00134">
    <property type="entry name" value="TRYPSIN_HIS"/>
    <property type="match status" value="1"/>
</dbReference>
<dbReference type="InterPro" id="IPR043504">
    <property type="entry name" value="Peptidase_S1_PA_chymotrypsin"/>
</dbReference>
<reference evidence="9" key="1">
    <citation type="submission" date="2023-09" db="UniProtKB">
        <authorList>
            <consortium name="Ensembl"/>
        </authorList>
    </citation>
    <scope>IDENTIFICATION</scope>
</reference>
<dbReference type="PANTHER" id="PTHR24271:SF52">
    <property type="entry name" value="GRANZYME K"/>
    <property type="match status" value="1"/>
</dbReference>
<accession>A0A3B4F9E7</accession>
<evidence type="ECO:0000256" key="4">
    <source>
        <dbReference type="ARBA" id="ARBA00022825"/>
    </source>
</evidence>
<dbReference type="PROSITE" id="PS00135">
    <property type="entry name" value="TRYPSIN_SER"/>
    <property type="match status" value="1"/>
</dbReference>
<dbReference type="FunFam" id="2.40.10.10:FF:000010">
    <property type="entry name" value="Kallikrein related peptidase 11"/>
    <property type="match status" value="1"/>
</dbReference>
<dbReference type="CDD" id="cd00190">
    <property type="entry name" value="Tryp_SPc"/>
    <property type="match status" value="1"/>
</dbReference>
<keyword evidence="7" id="KW-0732">Signal</keyword>
<feature type="signal peptide" evidence="7">
    <location>
        <begin position="1"/>
        <end position="24"/>
    </location>
</feature>
<dbReference type="AlphaFoldDB" id="A0A3B4F9E7"/>